<dbReference type="AlphaFoldDB" id="A0A0B7A6R4"/>
<feature type="signal peptide" evidence="1">
    <location>
        <begin position="1"/>
        <end position="24"/>
    </location>
</feature>
<organism evidence="2">
    <name type="scientific">Arion vulgaris</name>
    <dbReference type="NCBI Taxonomy" id="1028688"/>
    <lineage>
        <taxon>Eukaryota</taxon>
        <taxon>Metazoa</taxon>
        <taxon>Spiralia</taxon>
        <taxon>Lophotrochozoa</taxon>
        <taxon>Mollusca</taxon>
        <taxon>Gastropoda</taxon>
        <taxon>Heterobranchia</taxon>
        <taxon>Euthyneura</taxon>
        <taxon>Panpulmonata</taxon>
        <taxon>Eupulmonata</taxon>
        <taxon>Stylommatophora</taxon>
        <taxon>Helicina</taxon>
        <taxon>Arionoidea</taxon>
        <taxon>Arionidae</taxon>
        <taxon>Arion</taxon>
    </lineage>
</organism>
<evidence type="ECO:0000256" key="1">
    <source>
        <dbReference type="SAM" id="SignalP"/>
    </source>
</evidence>
<keyword evidence="1" id="KW-0732">Signal</keyword>
<proteinExistence type="predicted"/>
<feature type="chain" id="PRO_5002111094" evidence="1">
    <location>
        <begin position="25"/>
        <end position="95"/>
    </location>
</feature>
<name>A0A0B7A6R4_9EUPU</name>
<protein>
    <submittedName>
        <fullName evidence="2">Uncharacterized protein</fullName>
    </submittedName>
</protein>
<reference evidence="2" key="1">
    <citation type="submission" date="2014-12" db="EMBL/GenBank/DDBJ databases">
        <title>Insight into the proteome of Arion vulgaris.</title>
        <authorList>
            <person name="Aradska J."/>
            <person name="Bulat T."/>
            <person name="Smidak R."/>
            <person name="Sarate P."/>
            <person name="Gangsoo J."/>
            <person name="Sialana F."/>
            <person name="Bilban M."/>
            <person name="Lubec G."/>
        </authorList>
    </citation>
    <scope>NUCLEOTIDE SEQUENCE</scope>
    <source>
        <tissue evidence="2">Skin</tissue>
    </source>
</reference>
<sequence>MKVTNTVQVTMLVVIVVLFCYTYAAPNSQSHRSLNEPDSDVLTRWILDQLVDVRRDRRTEFDAGLLSRHSALHNFLNSYDAAREAADPDGPGRRK</sequence>
<accession>A0A0B7A6R4</accession>
<dbReference type="EMBL" id="HACG01029804">
    <property type="protein sequence ID" value="CEK76669.1"/>
    <property type="molecule type" value="Transcribed_RNA"/>
</dbReference>
<evidence type="ECO:0000313" key="2">
    <source>
        <dbReference type="EMBL" id="CEK76669.1"/>
    </source>
</evidence>
<gene>
    <name evidence="2" type="primary">ORF101003</name>
</gene>